<organism evidence="3">
    <name type="scientific">marine metagenome</name>
    <dbReference type="NCBI Taxonomy" id="408172"/>
    <lineage>
        <taxon>unclassified sequences</taxon>
        <taxon>metagenomes</taxon>
        <taxon>ecological metagenomes</taxon>
    </lineage>
</organism>
<reference evidence="3" key="1">
    <citation type="submission" date="2018-05" db="EMBL/GenBank/DDBJ databases">
        <authorList>
            <person name="Lanie J.A."/>
            <person name="Ng W.-L."/>
            <person name="Kazmierczak K.M."/>
            <person name="Andrzejewski T.M."/>
            <person name="Davidsen T.M."/>
            <person name="Wayne K.J."/>
            <person name="Tettelin H."/>
            <person name="Glass J.I."/>
            <person name="Rusch D."/>
            <person name="Podicherti R."/>
            <person name="Tsui H.-C.T."/>
            <person name="Winkler M.E."/>
        </authorList>
    </citation>
    <scope>NUCLEOTIDE SEQUENCE</scope>
</reference>
<feature type="domain" description="Fatty acid desaturase" evidence="2">
    <location>
        <begin position="68"/>
        <end position="237"/>
    </location>
</feature>
<dbReference type="GO" id="GO:0006629">
    <property type="term" value="P:lipid metabolic process"/>
    <property type="evidence" value="ECO:0007669"/>
    <property type="project" value="InterPro"/>
</dbReference>
<feature type="transmembrane region" description="Helical" evidence="1">
    <location>
        <begin position="67"/>
        <end position="85"/>
    </location>
</feature>
<sequence length="239" mass="27157">MGNAGYEPLQKVRKDLKVAWYRCPVEHSRLRELMRPSDLQGWLQAGGHLGVAIVTGAATVYFFHQGLWFSFTVALFCHGTVATFFKGIAAHELGHGTVFRTKSLNRLFLRLYSIISWHNIHEYAMSHTYHHRYTLHPRGDREVLLPQHSKTGILYFLQLFTFNVFGGLFTSGCIPIVKGTIQTAFGGFGTSVLPKEWSEALYSAHPEERRHAVRWARLILFFHCGVMAVAAITQLWALP</sequence>
<feature type="transmembrane region" description="Helical" evidence="1">
    <location>
        <begin position="218"/>
        <end position="237"/>
    </location>
</feature>
<gene>
    <name evidence="3" type="ORF">METZ01_LOCUS289392</name>
</gene>
<dbReference type="AlphaFoldDB" id="A0A382LID4"/>
<protein>
    <recommendedName>
        <fullName evidence="2">Fatty acid desaturase domain-containing protein</fullName>
    </recommendedName>
</protein>
<evidence type="ECO:0000313" key="3">
    <source>
        <dbReference type="EMBL" id="SVC36538.1"/>
    </source>
</evidence>
<dbReference type="EMBL" id="UINC01087291">
    <property type="protein sequence ID" value="SVC36538.1"/>
    <property type="molecule type" value="Genomic_DNA"/>
</dbReference>
<keyword evidence="1" id="KW-0472">Membrane</keyword>
<keyword evidence="1" id="KW-0812">Transmembrane</keyword>
<feature type="transmembrane region" description="Helical" evidence="1">
    <location>
        <begin position="41"/>
        <end position="61"/>
    </location>
</feature>
<evidence type="ECO:0000256" key="1">
    <source>
        <dbReference type="SAM" id="Phobius"/>
    </source>
</evidence>
<keyword evidence="1" id="KW-1133">Transmembrane helix</keyword>
<accession>A0A382LID4</accession>
<dbReference type="InterPro" id="IPR005804">
    <property type="entry name" value="FA_desaturase_dom"/>
</dbReference>
<proteinExistence type="predicted"/>
<feature type="non-terminal residue" evidence="3">
    <location>
        <position position="239"/>
    </location>
</feature>
<dbReference type="Pfam" id="PF00487">
    <property type="entry name" value="FA_desaturase"/>
    <property type="match status" value="1"/>
</dbReference>
<name>A0A382LID4_9ZZZZ</name>
<evidence type="ECO:0000259" key="2">
    <source>
        <dbReference type="Pfam" id="PF00487"/>
    </source>
</evidence>